<evidence type="ECO:0000256" key="2">
    <source>
        <dbReference type="SAM" id="MobiDB-lite"/>
    </source>
</evidence>
<reference evidence="4 5" key="2">
    <citation type="submission" date="2024-05" db="EMBL/GenBank/DDBJ databases">
        <authorList>
            <person name="Chen Y."/>
            <person name="Shah S."/>
            <person name="Dougan E. K."/>
            <person name="Thang M."/>
            <person name="Chan C."/>
        </authorList>
    </citation>
    <scope>NUCLEOTIDE SEQUENCE [LARGE SCALE GENOMIC DNA]</scope>
</reference>
<dbReference type="EMBL" id="CAMXCT020001038">
    <property type="protein sequence ID" value="CAL1139394.1"/>
    <property type="molecule type" value="Genomic_DNA"/>
</dbReference>
<proteinExistence type="predicted"/>
<evidence type="ECO:0000313" key="5">
    <source>
        <dbReference type="Proteomes" id="UP001152797"/>
    </source>
</evidence>
<keyword evidence="1" id="KW-0175">Coiled coil</keyword>
<organism evidence="3">
    <name type="scientific">Cladocopium goreaui</name>
    <dbReference type="NCBI Taxonomy" id="2562237"/>
    <lineage>
        <taxon>Eukaryota</taxon>
        <taxon>Sar</taxon>
        <taxon>Alveolata</taxon>
        <taxon>Dinophyceae</taxon>
        <taxon>Suessiales</taxon>
        <taxon>Symbiodiniaceae</taxon>
        <taxon>Cladocopium</taxon>
    </lineage>
</organism>
<gene>
    <name evidence="3" type="ORF">C1SCF055_LOCUS13404</name>
</gene>
<accession>A0A9P1C6I8</accession>
<sequence>MEEAKLIRVATAISEYTVSSMLRETVHSAAESINQAVLSVATLPEIPEHLLSELARGQQDLARLEQSAVNYQKERAAKVEEAQKALMQDRQLHKEDEFGSDFNSEA</sequence>
<feature type="coiled-coil region" evidence="1">
    <location>
        <begin position="54"/>
        <end position="81"/>
    </location>
</feature>
<name>A0A9P1C6I8_9DINO</name>
<dbReference type="EMBL" id="CAMXCT030001038">
    <property type="protein sequence ID" value="CAL4773331.1"/>
    <property type="molecule type" value="Genomic_DNA"/>
</dbReference>
<feature type="region of interest" description="Disordered" evidence="2">
    <location>
        <begin position="86"/>
        <end position="106"/>
    </location>
</feature>
<keyword evidence="5" id="KW-1185">Reference proteome</keyword>
<dbReference type="EMBL" id="CAMXCT010001038">
    <property type="protein sequence ID" value="CAI3986019.1"/>
    <property type="molecule type" value="Genomic_DNA"/>
</dbReference>
<comment type="caution">
    <text evidence="3">The sequence shown here is derived from an EMBL/GenBank/DDBJ whole genome shotgun (WGS) entry which is preliminary data.</text>
</comment>
<dbReference type="AlphaFoldDB" id="A0A9P1C6I8"/>
<evidence type="ECO:0000313" key="4">
    <source>
        <dbReference type="EMBL" id="CAL4773331.1"/>
    </source>
</evidence>
<reference evidence="3" key="1">
    <citation type="submission" date="2022-10" db="EMBL/GenBank/DDBJ databases">
        <authorList>
            <person name="Chen Y."/>
            <person name="Dougan E. K."/>
            <person name="Chan C."/>
            <person name="Rhodes N."/>
            <person name="Thang M."/>
        </authorList>
    </citation>
    <scope>NUCLEOTIDE SEQUENCE</scope>
</reference>
<dbReference type="Proteomes" id="UP001152797">
    <property type="component" value="Unassembled WGS sequence"/>
</dbReference>
<evidence type="ECO:0000313" key="3">
    <source>
        <dbReference type="EMBL" id="CAI3986019.1"/>
    </source>
</evidence>
<evidence type="ECO:0000256" key="1">
    <source>
        <dbReference type="SAM" id="Coils"/>
    </source>
</evidence>
<protein>
    <submittedName>
        <fullName evidence="3">Uncharacterized protein</fullName>
    </submittedName>
</protein>